<keyword evidence="7" id="KW-1185">Reference proteome</keyword>
<dbReference type="NCBIfam" id="NF033820">
    <property type="entry name" value="STM0539_fam"/>
    <property type="match status" value="1"/>
</dbReference>
<proteinExistence type="predicted"/>
<name>A0A1N6MSY5_9GAMM</name>
<evidence type="ECO:0000256" key="2">
    <source>
        <dbReference type="SAM" id="SignalP"/>
    </source>
</evidence>
<gene>
    <name evidence="4" type="ORF">Xinn_03309</name>
    <name evidence="5" type="ORF">XIS1_130021</name>
</gene>
<accession>A0A1N6MSY5</accession>
<dbReference type="AlphaFoldDB" id="A0A1N6MSY5"/>
<feature type="chain" id="PRO_5012929859" evidence="2">
    <location>
        <begin position="23"/>
        <end position="148"/>
    </location>
</feature>
<feature type="domain" description="DUF7765" evidence="3">
    <location>
        <begin position="45"/>
        <end position="146"/>
    </location>
</feature>
<dbReference type="RefSeq" id="WP_086952948.1">
    <property type="nucleotide sequence ID" value="NZ_CAWNQC010000254.1"/>
</dbReference>
<keyword evidence="1" id="KW-0472">Membrane</keyword>
<evidence type="ECO:0000313" key="4">
    <source>
        <dbReference type="EMBL" id="PHM30375.1"/>
    </source>
</evidence>
<dbReference type="EMBL" id="NIBU01000055">
    <property type="protein sequence ID" value="PHM30375.1"/>
    <property type="molecule type" value="Genomic_DNA"/>
</dbReference>
<evidence type="ECO:0000256" key="1">
    <source>
        <dbReference type="SAM" id="Phobius"/>
    </source>
</evidence>
<feature type="transmembrane region" description="Helical" evidence="1">
    <location>
        <begin position="46"/>
        <end position="65"/>
    </location>
</feature>
<dbReference type="OrthoDB" id="6461603at2"/>
<evidence type="ECO:0000313" key="6">
    <source>
        <dbReference type="Proteomes" id="UP000196435"/>
    </source>
</evidence>
<reference evidence="6" key="2">
    <citation type="submission" date="2016-12" db="EMBL/GenBank/DDBJ databases">
        <authorList>
            <person name="Gaudriault S."/>
        </authorList>
    </citation>
    <scope>NUCLEOTIDE SEQUENCE [LARGE SCALE GENOMIC DNA]</scope>
    <source>
        <strain evidence="6">HGB1681 (deposited as PTA-6826 in the American Type Culture Collection)</strain>
    </source>
</reference>
<dbReference type="Proteomes" id="UP000224871">
    <property type="component" value="Unassembled WGS sequence"/>
</dbReference>
<reference evidence="4 7" key="3">
    <citation type="journal article" date="2017" name="Nat. Microbiol.">
        <title>Natural product diversity associated with the nematode symbionts Photorhabdus and Xenorhabdus.</title>
        <authorList>
            <person name="Tobias N.J."/>
            <person name="Wolff H."/>
            <person name="Djahanschiri B."/>
            <person name="Grundmann F."/>
            <person name="Kronenwerth M."/>
            <person name="Shi Y.M."/>
            <person name="Simonyi S."/>
            <person name="Grun P."/>
            <person name="Shapiro-Ilan D."/>
            <person name="Pidot S.J."/>
            <person name="Stinear T.P."/>
            <person name="Ebersberger I."/>
            <person name="Bode H.B."/>
        </authorList>
    </citation>
    <scope>NUCLEOTIDE SEQUENCE [LARGE SCALE GENOMIC DNA]</scope>
    <source>
        <strain evidence="4 7">DSM 16336</strain>
    </source>
</reference>
<evidence type="ECO:0000313" key="7">
    <source>
        <dbReference type="Proteomes" id="UP000224871"/>
    </source>
</evidence>
<protein>
    <submittedName>
        <fullName evidence="5">Putative inner membrane protein</fullName>
    </submittedName>
</protein>
<sequence>MKLRIIPVLMCSALLVTTPIHAGEFASKHPNLSAALVYSAPSLLSSVLISGIILLPVLIPATIVIDSVEYSKKDKTAVITGKTDKNEKAVLLVAAEKLEKNPVKPGDSLTLEPTEEGTGAYLKKDGKVISHMVTQDEQKLSHQEKVPE</sequence>
<keyword evidence="2" id="KW-0732">Signal</keyword>
<keyword evidence="1" id="KW-0812">Transmembrane</keyword>
<dbReference type="InterPro" id="IPR049791">
    <property type="entry name" value="STM0539-like"/>
</dbReference>
<dbReference type="Proteomes" id="UP000196435">
    <property type="component" value="Unassembled WGS sequence"/>
</dbReference>
<evidence type="ECO:0000259" key="3">
    <source>
        <dbReference type="Pfam" id="PF24958"/>
    </source>
</evidence>
<reference evidence="5" key="1">
    <citation type="submission" date="2016-12" db="EMBL/GenBank/DDBJ databases">
        <authorList>
            <person name="Song W.-J."/>
            <person name="Kurnit D.M."/>
        </authorList>
    </citation>
    <scope>NUCLEOTIDE SEQUENCE [LARGE SCALE GENOMIC DNA]</scope>
    <source>
        <strain evidence="5">HGB1681</strain>
    </source>
</reference>
<evidence type="ECO:0000313" key="5">
    <source>
        <dbReference type="EMBL" id="SIP71943.1"/>
    </source>
</evidence>
<organism evidence="5 6">
    <name type="scientific">Xenorhabdus innexi</name>
    <dbReference type="NCBI Taxonomy" id="290109"/>
    <lineage>
        <taxon>Bacteria</taxon>
        <taxon>Pseudomonadati</taxon>
        <taxon>Pseudomonadota</taxon>
        <taxon>Gammaproteobacteria</taxon>
        <taxon>Enterobacterales</taxon>
        <taxon>Morganellaceae</taxon>
        <taxon>Xenorhabdus</taxon>
    </lineage>
</organism>
<dbReference type="EMBL" id="FTLG01000035">
    <property type="protein sequence ID" value="SIP71943.1"/>
    <property type="molecule type" value="Genomic_DNA"/>
</dbReference>
<keyword evidence="1" id="KW-1133">Transmembrane helix</keyword>
<feature type="signal peptide" evidence="2">
    <location>
        <begin position="1"/>
        <end position="22"/>
    </location>
</feature>
<dbReference type="Pfam" id="PF24958">
    <property type="entry name" value="DUF7765"/>
    <property type="match status" value="1"/>
</dbReference>
<dbReference type="InterPro" id="IPR056667">
    <property type="entry name" value="DUF7765"/>
</dbReference>